<evidence type="ECO:0000313" key="4">
    <source>
        <dbReference type="Proteomes" id="UP000279541"/>
    </source>
</evidence>
<dbReference type="Proteomes" id="UP000186106">
    <property type="component" value="Unassembled WGS sequence"/>
</dbReference>
<keyword evidence="4" id="KW-1185">Reference proteome</keyword>
<dbReference type="EMBL" id="CP033926">
    <property type="protein sequence ID" value="AZB01250.1"/>
    <property type="molecule type" value="Genomic_DNA"/>
</dbReference>
<accession>A0A1N7IAV9</accession>
<evidence type="ECO:0000313" key="2">
    <source>
        <dbReference type="EMBL" id="SIS34205.1"/>
    </source>
</evidence>
<gene>
    <name evidence="1" type="ORF">EG359_17245</name>
    <name evidence="2" type="ORF">SAMN05421768_103646</name>
</gene>
<dbReference type="STRING" id="112234.SAMN05421768_103646"/>
<evidence type="ECO:0000313" key="3">
    <source>
        <dbReference type="Proteomes" id="UP000186106"/>
    </source>
</evidence>
<dbReference type="KEGG" id="cjt:EG359_17245"/>
<name>A0A1N7IAV9_9FLAO</name>
<evidence type="ECO:0000313" key="1">
    <source>
        <dbReference type="EMBL" id="AZB01250.1"/>
    </source>
</evidence>
<dbReference type="EMBL" id="FTNZ01000003">
    <property type="protein sequence ID" value="SIS34205.1"/>
    <property type="molecule type" value="Genomic_DNA"/>
</dbReference>
<dbReference type="RefSeq" id="WP_076353320.1">
    <property type="nucleotide sequence ID" value="NZ_CP033926.1"/>
</dbReference>
<dbReference type="AlphaFoldDB" id="A0A1N7IAV9"/>
<proteinExistence type="predicted"/>
<reference evidence="1 4" key="2">
    <citation type="submission" date="2018-11" db="EMBL/GenBank/DDBJ databases">
        <title>Proposal to divide the Flavobacteriaceae and reorganize its genera based on Amino Acid Identity values calculated from whole genome sequences.</title>
        <authorList>
            <person name="Nicholson A.C."/>
            <person name="Gulvik C.A."/>
            <person name="Whitney A.M."/>
            <person name="Humrighouse B.W."/>
            <person name="Bell M."/>
            <person name="Holmes B."/>
            <person name="Steigerwalt A.G."/>
            <person name="Villarma A."/>
            <person name="Sheth M."/>
            <person name="Batra D."/>
            <person name="Pryor J."/>
            <person name="Bernardet J.-F."/>
            <person name="Hugo C."/>
            <person name="Kampfer P."/>
            <person name="Newman J."/>
            <person name="McQuiston J.R."/>
        </authorList>
    </citation>
    <scope>NUCLEOTIDE SEQUENCE [LARGE SCALE GENOMIC DNA]</scope>
    <source>
        <strain evidence="1 4">DSM 16927</strain>
    </source>
</reference>
<protein>
    <recommendedName>
        <fullName evidence="5">XRE family transcriptional regulator</fullName>
    </recommendedName>
</protein>
<organism evidence="2 3">
    <name type="scientific">Chryseobacterium joostei</name>
    <dbReference type="NCBI Taxonomy" id="112234"/>
    <lineage>
        <taxon>Bacteria</taxon>
        <taxon>Pseudomonadati</taxon>
        <taxon>Bacteroidota</taxon>
        <taxon>Flavobacteriia</taxon>
        <taxon>Flavobacteriales</taxon>
        <taxon>Weeksellaceae</taxon>
        <taxon>Chryseobacterium group</taxon>
        <taxon>Chryseobacterium</taxon>
    </lineage>
</organism>
<sequence>MKRIEVGNYLDNNLTELLSKNTTLKDAANIGAETNISSSLILKVKNGTSRVTEMNKKAIDKLLVIAYQNIEANEKEAKKNKRTLKTILDCI</sequence>
<reference evidence="2 3" key="1">
    <citation type="submission" date="2017-01" db="EMBL/GenBank/DDBJ databases">
        <authorList>
            <person name="Mah S.A."/>
            <person name="Swanson W.J."/>
            <person name="Moy G.W."/>
            <person name="Vacquier V.D."/>
        </authorList>
    </citation>
    <scope>NUCLEOTIDE SEQUENCE [LARGE SCALE GENOMIC DNA]</scope>
    <source>
        <strain evidence="2 3">DSM 16927</strain>
    </source>
</reference>
<evidence type="ECO:0008006" key="5">
    <source>
        <dbReference type="Google" id="ProtNLM"/>
    </source>
</evidence>
<dbReference type="Proteomes" id="UP000279541">
    <property type="component" value="Chromosome"/>
</dbReference>